<keyword evidence="3" id="KW-0540">Nuclease</keyword>
<dbReference type="InterPro" id="IPR011335">
    <property type="entry name" value="Restrct_endonuc-II-like"/>
</dbReference>
<keyword evidence="3" id="KW-0255">Endonuclease</keyword>
<dbReference type="RefSeq" id="WP_121133891.1">
    <property type="nucleotide sequence ID" value="NZ_JBHUFK010000022.1"/>
</dbReference>
<sequence length="279" mass="32673">MSKRKRTSKIDKWIKEGRGTGSGADYQPWLKIQDVSSLGRSTRLKGIKTGRQHEFLSDLERNYFYLTEFSDVILDIREQFPLLPQEETIIIAEELGIKHPADPKTGDPIVMTTDFLLTVDKGQGVFEVAHTIKMKDKLLEERVLEKFEIEREYWKRRSINWATITEEEIHKTMAKNISYIHDYFDIRSYDVYQEMDDQNIEDLSMSLMNRLLNNSRSIREITNEFDTDTHLPFGSGVTLFYHLLARKIVVIDMQKPIDLEQTIDIKCIDEGNLEKVKYG</sequence>
<dbReference type="CDD" id="cd22362">
    <property type="entry name" value="TnsA_endonuclease-like"/>
    <property type="match status" value="1"/>
</dbReference>
<keyword evidence="3" id="KW-0378">Hydrolase</keyword>
<dbReference type="Proteomes" id="UP000281813">
    <property type="component" value="Unassembled WGS sequence"/>
</dbReference>
<dbReference type="Gene3D" id="3.40.1350.10">
    <property type="match status" value="1"/>
</dbReference>
<dbReference type="GO" id="GO:0004519">
    <property type="term" value="F:endonuclease activity"/>
    <property type="evidence" value="ECO:0007669"/>
    <property type="project" value="UniProtKB-KW"/>
</dbReference>
<keyword evidence="4" id="KW-1185">Reference proteome</keyword>
<name>A0A494YTB6_9BACI</name>
<dbReference type="Pfam" id="PF08722">
    <property type="entry name" value="Tn7_TnsA-like_N"/>
    <property type="match status" value="1"/>
</dbReference>
<evidence type="ECO:0000313" key="4">
    <source>
        <dbReference type="Proteomes" id="UP000281813"/>
    </source>
</evidence>
<organism evidence="3 4">
    <name type="scientific">Oceanobacillus bengalensis</name>
    <dbReference type="NCBI Taxonomy" id="1435466"/>
    <lineage>
        <taxon>Bacteria</taxon>
        <taxon>Bacillati</taxon>
        <taxon>Bacillota</taxon>
        <taxon>Bacilli</taxon>
        <taxon>Bacillales</taxon>
        <taxon>Bacillaceae</taxon>
        <taxon>Oceanobacillus</taxon>
    </lineage>
</organism>
<feature type="domain" description="TnsA endonuclease N-terminal" evidence="2">
    <location>
        <begin position="71"/>
        <end position="166"/>
    </location>
</feature>
<comment type="caution">
    <text evidence="3">The sequence shown here is derived from an EMBL/GenBank/DDBJ whole genome shotgun (WGS) entry which is preliminary data.</text>
</comment>
<dbReference type="InterPro" id="IPR011856">
    <property type="entry name" value="tRNA_endonuc-like_dom_sf"/>
</dbReference>
<dbReference type="SUPFAM" id="SSF52980">
    <property type="entry name" value="Restriction endonuclease-like"/>
    <property type="match status" value="1"/>
</dbReference>
<dbReference type="EMBL" id="RBZO01000034">
    <property type="protein sequence ID" value="RKQ13253.1"/>
    <property type="molecule type" value="Genomic_DNA"/>
</dbReference>
<accession>A0A494YTB6</accession>
<gene>
    <name evidence="3" type="ORF">D8M05_16845</name>
</gene>
<dbReference type="GO" id="GO:0003676">
    <property type="term" value="F:nucleic acid binding"/>
    <property type="evidence" value="ECO:0007669"/>
    <property type="project" value="InterPro"/>
</dbReference>
<dbReference type="OrthoDB" id="5291587at2"/>
<dbReference type="Pfam" id="PF08721">
    <property type="entry name" value="Tn7_Tnp_TnsA_C"/>
    <property type="match status" value="1"/>
</dbReference>
<reference evidence="3 4" key="1">
    <citation type="journal article" date="2015" name="Antonie Van Leeuwenhoek">
        <title>Oceanobacillus bengalensis sp. nov., a bacterium isolated from seawater of the Bay of Bengal.</title>
        <authorList>
            <person name="Yongchang O."/>
            <person name="Xiang W."/>
            <person name="Wang G."/>
        </authorList>
    </citation>
    <scope>NUCLEOTIDE SEQUENCE [LARGE SCALE GENOMIC DNA]</scope>
    <source>
        <strain evidence="3 4">MCCC 1K00260</strain>
    </source>
</reference>
<protein>
    <submittedName>
        <fullName evidence="3">Heteromeric transposase endonuclease subunit TnsA</fullName>
    </submittedName>
</protein>
<dbReference type="InterPro" id="IPR036388">
    <property type="entry name" value="WH-like_DNA-bd_sf"/>
</dbReference>
<evidence type="ECO:0000259" key="1">
    <source>
        <dbReference type="Pfam" id="PF08721"/>
    </source>
</evidence>
<evidence type="ECO:0000313" key="3">
    <source>
        <dbReference type="EMBL" id="RKQ13253.1"/>
    </source>
</evidence>
<proteinExistence type="predicted"/>
<dbReference type="Gene3D" id="1.10.10.10">
    <property type="entry name" value="Winged helix-like DNA-binding domain superfamily/Winged helix DNA-binding domain"/>
    <property type="match status" value="1"/>
</dbReference>
<dbReference type="AlphaFoldDB" id="A0A494YTB6"/>
<dbReference type="InterPro" id="IPR014833">
    <property type="entry name" value="TnsA_N"/>
</dbReference>
<dbReference type="InterPro" id="IPR014832">
    <property type="entry name" value="TnsA_C"/>
</dbReference>
<feature type="domain" description="TnsA endonuclease C-terminal" evidence="1">
    <location>
        <begin position="168"/>
        <end position="253"/>
    </location>
</feature>
<evidence type="ECO:0000259" key="2">
    <source>
        <dbReference type="Pfam" id="PF08722"/>
    </source>
</evidence>